<dbReference type="Proteomes" id="UP001596484">
    <property type="component" value="Unassembled WGS sequence"/>
</dbReference>
<dbReference type="EMBL" id="JBHTCS010000026">
    <property type="protein sequence ID" value="MFC7450516.1"/>
    <property type="molecule type" value="Genomic_DNA"/>
</dbReference>
<accession>A0ABW2S446</accession>
<organism evidence="1 2">
    <name type="scientific">Rhodococcus daqingensis</name>
    <dbReference type="NCBI Taxonomy" id="2479363"/>
    <lineage>
        <taxon>Bacteria</taxon>
        <taxon>Bacillati</taxon>
        <taxon>Actinomycetota</taxon>
        <taxon>Actinomycetes</taxon>
        <taxon>Mycobacteriales</taxon>
        <taxon>Nocardiaceae</taxon>
        <taxon>Rhodococcus</taxon>
    </lineage>
</organism>
<gene>
    <name evidence="1" type="ORF">ACFQS9_21700</name>
</gene>
<comment type="caution">
    <text evidence="1">The sequence shown here is derived from an EMBL/GenBank/DDBJ whole genome shotgun (WGS) entry which is preliminary data.</text>
</comment>
<evidence type="ECO:0000313" key="2">
    <source>
        <dbReference type="Proteomes" id="UP001596484"/>
    </source>
</evidence>
<keyword evidence="2" id="KW-1185">Reference proteome</keyword>
<evidence type="ECO:0008006" key="3">
    <source>
        <dbReference type="Google" id="ProtNLM"/>
    </source>
</evidence>
<name>A0ABW2S446_9NOCA</name>
<evidence type="ECO:0000313" key="1">
    <source>
        <dbReference type="EMBL" id="MFC7450516.1"/>
    </source>
</evidence>
<proteinExistence type="predicted"/>
<sequence>MTFTDDQRRLIEEHDPVIVCRIAASPDDTIEWLRSTHMGGTVSHKPWRDAGYWRQVDSSGLTIARWDHFTVNAPREVLCRITWRALTTWSAALPQALREAARAAAYPGTAEACRPIVQQILAPAPPATHTEVHPCGYREQLRTGRCQLHGDRKPSPHLWGVALLIETPTPHLHPWMHCPDEATARDRLEHQIAIQRPGQPLPVLVRRSDMADPWEIAETTPPAEPADLLELLALGVA</sequence>
<dbReference type="RefSeq" id="WP_378408527.1">
    <property type="nucleotide sequence ID" value="NZ_JBHTCS010000026.1"/>
</dbReference>
<protein>
    <recommendedName>
        <fullName evidence="3">DUF317 domain-containing protein</fullName>
    </recommendedName>
</protein>
<reference evidence="2" key="1">
    <citation type="journal article" date="2019" name="Int. J. Syst. Evol. Microbiol.">
        <title>The Global Catalogue of Microorganisms (GCM) 10K type strain sequencing project: providing services to taxonomists for standard genome sequencing and annotation.</title>
        <authorList>
            <consortium name="The Broad Institute Genomics Platform"/>
            <consortium name="The Broad Institute Genome Sequencing Center for Infectious Disease"/>
            <person name="Wu L."/>
            <person name="Ma J."/>
        </authorList>
    </citation>
    <scope>NUCLEOTIDE SEQUENCE [LARGE SCALE GENOMIC DNA]</scope>
    <source>
        <strain evidence="2">ICMP 19430</strain>
    </source>
</reference>